<reference evidence="3 4" key="1">
    <citation type="submission" date="2016-10" db="EMBL/GenBank/DDBJ databases">
        <authorList>
            <person name="de Groot N.N."/>
        </authorList>
    </citation>
    <scope>NUCLEOTIDE SEQUENCE [LARGE SCALE GENOMIC DNA]</scope>
    <source>
        <strain evidence="3 4">CPCC 100156</strain>
    </source>
</reference>
<dbReference type="InterPro" id="IPR012997">
    <property type="entry name" value="RplA"/>
</dbReference>
<organism evidence="3 4">
    <name type="scientific">Belnapia rosea</name>
    <dbReference type="NCBI Taxonomy" id="938405"/>
    <lineage>
        <taxon>Bacteria</taxon>
        <taxon>Pseudomonadati</taxon>
        <taxon>Pseudomonadota</taxon>
        <taxon>Alphaproteobacteria</taxon>
        <taxon>Acetobacterales</taxon>
        <taxon>Roseomonadaceae</taxon>
        <taxon>Belnapia</taxon>
    </lineage>
</organism>
<name>A0A1G6PKM6_9PROT</name>
<dbReference type="CDD" id="cd22268">
    <property type="entry name" value="DPBB_RlpA-like"/>
    <property type="match status" value="1"/>
</dbReference>
<protein>
    <submittedName>
        <fullName evidence="3">Rare lipoprotein A</fullName>
    </submittedName>
</protein>
<dbReference type="Gene3D" id="2.40.40.10">
    <property type="entry name" value="RlpA-like domain"/>
    <property type="match status" value="1"/>
</dbReference>
<keyword evidence="4" id="KW-1185">Reference proteome</keyword>
<evidence type="ECO:0000313" key="4">
    <source>
        <dbReference type="Proteomes" id="UP000198925"/>
    </source>
</evidence>
<dbReference type="Proteomes" id="UP000198925">
    <property type="component" value="Unassembled WGS sequence"/>
</dbReference>
<dbReference type="EMBL" id="FMZX01000002">
    <property type="protein sequence ID" value="SDC80618.1"/>
    <property type="molecule type" value="Genomic_DNA"/>
</dbReference>
<feature type="domain" description="RlpA-like protein double-psi beta-barrel" evidence="2">
    <location>
        <begin position="2"/>
        <end position="73"/>
    </location>
</feature>
<dbReference type="AlphaFoldDB" id="A0A1G6PKM6"/>
<evidence type="ECO:0000256" key="1">
    <source>
        <dbReference type="RuleBase" id="RU003495"/>
    </source>
</evidence>
<dbReference type="Pfam" id="PF03330">
    <property type="entry name" value="DPBB_1"/>
    <property type="match status" value="1"/>
</dbReference>
<dbReference type="InterPro" id="IPR036908">
    <property type="entry name" value="RlpA-like_sf"/>
</dbReference>
<dbReference type="InterPro" id="IPR009009">
    <property type="entry name" value="RlpA-like_DPBB"/>
</dbReference>
<dbReference type="PANTHER" id="PTHR34183">
    <property type="entry name" value="ENDOLYTIC PEPTIDOGLYCAN TRANSGLYCOSYLASE RLPA"/>
    <property type="match status" value="1"/>
</dbReference>
<dbReference type="SUPFAM" id="SSF50685">
    <property type="entry name" value="Barwin-like endoglucanases"/>
    <property type="match status" value="1"/>
</dbReference>
<dbReference type="NCBIfam" id="TIGR00413">
    <property type="entry name" value="rlpA"/>
    <property type="match status" value="1"/>
</dbReference>
<evidence type="ECO:0000259" key="2">
    <source>
        <dbReference type="Pfam" id="PF03330"/>
    </source>
</evidence>
<accession>A0A1G6PKM6</accession>
<dbReference type="STRING" id="938405.SAMN02927895_02150"/>
<proteinExistence type="inferred from homology"/>
<dbReference type="PANTHER" id="PTHR34183:SF8">
    <property type="entry name" value="ENDOLYTIC PEPTIDOGLYCAN TRANSGLYCOSYLASE RLPA-RELATED"/>
    <property type="match status" value="1"/>
</dbReference>
<gene>
    <name evidence="3" type="ORF">SAMN04487779_1002423</name>
</gene>
<sequence length="89" mass="9874">MANGRRFDTRSNSAAHRTLPLGTTARVTNLENGRTAEVKVEDRGPYARNRVIDVSPKTAQDLGMREQGTAPVVVTPVQVPDRDERFAQR</sequence>
<comment type="similarity">
    <text evidence="1">Belongs to the RlpA family.</text>
</comment>
<evidence type="ECO:0000313" key="3">
    <source>
        <dbReference type="EMBL" id="SDC80618.1"/>
    </source>
</evidence>
<keyword evidence="3" id="KW-0449">Lipoprotein</keyword>